<evidence type="ECO:0000256" key="3">
    <source>
        <dbReference type="ARBA" id="ARBA00022448"/>
    </source>
</evidence>
<evidence type="ECO:0000313" key="9">
    <source>
        <dbReference type="EMBL" id="MCK6264355.1"/>
    </source>
</evidence>
<evidence type="ECO:0000256" key="2">
    <source>
        <dbReference type="ARBA" id="ARBA00010145"/>
    </source>
</evidence>
<dbReference type="GO" id="GO:0055085">
    <property type="term" value="P:transmembrane transport"/>
    <property type="evidence" value="ECO:0007669"/>
    <property type="project" value="InterPro"/>
</dbReference>
<evidence type="ECO:0000256" key="5">
    <source>
        <dbReference type="ARBA" id="ARBA00022692"/>
    </source>
</evidence>
<dbReference type="GO" id="GO:0005886">
    <property type="term" value="C:plasma membrane"/>
    <property type="evidence" value="ECO:0007669"/>
    <property type="project" value="UniProtKB-SubCell"/>
</dbReference>
<feature type="transmembrane region" description="Helical" evidence="8">
    <location>
        <begin position="203"/>
        <end position="222"/>
    </location>
</feature>
<evidence type="ECO:0000256" key="4">
    <source>
        <dbReference type="ARBA" id="ARBA00022475"/>
    </source>
</evidence>
<sequence>MNTLLEQLAFSASITGPICLMLFLGVFLRRIELINENFIDVASKLVFQVTLPTMLFLSIVQSEHDFSTSGRLVVFGFIINVLFFIFTTVTTKKAFRDPKDQGVIIQGGFRANTAIIGLAYVANIYGDSGVALAAIYVASTTMLYNVQAVIALSPTEKGVGPQALSVIGKALTRNPLIISILLGITAYLLSIPIPKMVIDAGQYFANMTLPLALLCTGGSLNIQSLKHDKLPTWFATCFKLVLAPLTATLAALAFGFEGLELGLIFLMTAAPTAAASYVMARAMGGNAILAANIIALTTVLSLITCTAGIFILSSLALI</sequence>
<evidence type="ECO:0000313" key="10">
    <source>
        <dbReference type="Proteomes" id="UP001139559"/>
    </source>
</evidence>
<feature type="transmembrane region" description="Helical" evidence="8">
    <location>
        <begin position="131"/>
        <end position="153"/>
    </location>
</feature>
<evidence type="ECO:0000256" key="7">
    <source>
        <dbReference type="ARBA" id="ARBA00023136"/>
    </source>
</evidence>
<feature type="transmembrane region" description="Helical" evidence="8">
    <location>
        <begin position="41"/>
        <end position="60"/>
    </location>
</feature>
<dbReference type="Pfam" id="PF03547">
    <property type="entry name" value="Mem_trans"/>
    <property type="match status" value="1"/>
</dbReference>
<feature type="transmembrane region" description="Helical" evidence="8">
    <location>
        <begin position="103"/>
        <end position="125"/>
    </location>
</feature>
<dbReference type="PANTHER" id="PTHR36838:SF4">
    <property type="entry name" value="AUXIN EFFLUX CARRIER FAMILY PROTEIN"/>
    <property type="match status" value="1"/>
</dbReference>
<keyword evidence="4" id="KW-1003">Cell membrane</keyword>
<dbReference type="Gene3D" id="1.20.1530.20">
    <property type="match status" value="1"/>
</dbReference>
<feature type="transmembrane region" description="Helical" evidence="8">
    <location>
        <begin position="174"/>
        <end position="191"/>
    </location>
</feature>
<comment type="caution">
    <text evidence="9">The sequence shown here is derived from an EMBL/GenBank/DDBJ whole genome shotgun (WGS) entry which is preliminary data.</text>
</comment>
<dbReference type="PANTHER" id="PTHR36838">
    <property type="entry name" value="AUXIN EFFLUX CARRIER FAMILY PROTEIN"/>
    <property type="match status" value="1"/>
</dbReference>
<feature type="transmembrane region" description="Helical" evidence="8">
    <location>
        <begin position="262"/>
        <end position="280"/>
    </location>
</feature>
<feature type="transmembrane region" description="Helical" evidence="8">
    <location>
        <begin position="234"/>
        <end position="256"/>
    </location>
</feature>
<proteinExistence type="inferred from homology"/>
<dbReference type="EMBL" id="JAJHVV010000008">
    <property type="protein sequence ID" value="MCK6264355.1"/>
    <property type="molecule type" value="Genomic_DNA"/>
</dbReference>
<dbReference type="Proteomes" id="UP001139559">
    <property type="component" value="Unassembled WGS sequence"/>
</dbReference>
<keyword evidence="7 8" id="KW-0472">Membrane</keyword>
<keyword evidence="10" id="KW-1185">Reference proteome</keyword>
<evidence type="ECO:0000256" key="8">
    <source>
        <dbReference type="SAM" id="Phobius"/>
    </source>
</evidence>
<keyword evidence="6 8" id="KW-1133">Transmembrane helix</keyword>
<evidence type="ECO:0000256" key="6">
    <source>
        <dbReference type="ARBA" id="ARBA00022989"/>
    </source>
</evidence>
<accession>A0A9X1XNS6</accession>
<feature type="transmembrane region" description="Helical" evidence="8">
    <location>
        <begin position="72"/>
        <end position="91"/>
    </location>
</feature>
<dbReference type="InterPro" id="IPR004776">
    <property type="entry name" value="Mem_transp_PIN-like"/>
</dbReference>
<feature type="transmembrane region" description="Helical" evidence="8">
    <location>
        <begin position="12"/>
        <end position="29"/>
    </location>
</feature>
<dbReference type="InterPro" id="IPR038770">
    <property type="entry name" value="Na+/solute_symporter_sf"/>
</dbReference>
<dbReference type="RefSeq" id="WP_248009434.1">
    <property type="nucleotide sequence ID" value="NZ_JAJHVV010000008.1"/>
</dbReference>
<name>A0A9X1XNS6_9VIBR</name>
<keyword evidence="3" id="KW-0813">Transport</keyword>
<comment type="similarity">
    <text evidence="2">Belongs to the auxin efflux carrier (TC 2.A.69) family.</text>
</comment>
<organism evidence="9 10">
    <name type="scientific">Vibrio amylolyticus</name>
    <dbReference type="NCBI Taxonomy" id="2847292"/>
    <lineage>
        <taxon>Bacteria</taxon>
        <taxon>Pseudomonadati</taxon>
        <taxon>Pseudomonadota</taxon>
        <taxon>Gammaproteobacteria</taxon>
        <taxon>Vibrionales</taxon>
        <taxon>Vibrionaceae</taxon>
        <taxon>Vibrio</taxon>
    </lineage>
</organism>
<gene>
    <name evidence="9" type="ORF">KP803_13825</name>
</gene>
<comment type="subcellular location">
    <subcellularLocation>
        <location evidence="1">Cell membrane</location>
        <topology evidence="1">Multi-pass membrane protein</topology>
    </subcellularLocation>
</comment>
<protein>
    <submittedName>
        <fullName evidence="9">AEC family transporter</fullName>
    </submittedName>
</protein>
<keyword evidence="5 8" id="KW-0812">Transmembrane</keyword>
<feature type="transmembrane region" description="Helical" evidence="8">
    <location>
        <begin position="287"/>
        <end position="312"/>
    </location>
</feature>
<reference evidence="9" key="1">
    <citation type="submission" date="2021-11" db="EMBL/GenBank/DDBJ databases">
        <title>Vibrio ZSDE26 sp. nov. and Vibrio ZSDZ34 sp. nov., isolated from coastal seawater in Qingdao.</title>
        <authorList>
            <person name="Zhang P."/>
        </authorList>
    </citation>
    <scope>NUCLEOTIDE SEQUENCE</scope>
    <source>
        <strain evidence="9">ZSDE26</strain>
    </source>
</reference>
<dbReference type="AlphaFoldDB" id="A0A9X1XNS6"/>
<evidence type="ECO:0000256" key="1">
    <source>
        <dbReference type="ARBA" id="ARBA00004651"/>
    </source>
</evidence>